<keyword evidence="11" id="KW-1185">Reference proteome</keyword>
<dbReference type="Pfam" id="PF00953">
    <property type="entry name" value="Glycos_transf_4"/>
    <property type="match status" value="1"/>
</dbReference>
<evidence type="ECO:0000256" key="4">
    <source>
        <dbReference type="ARBA" id="ARBA00022692"/>
    </source>
</evidence>
<feature type="transmembrane region" description="Helical" evidence="9">
    <location>
        <begin position="20"/>
        <end position="42"/>
    </location>
</feature>
<proteinExistence type="predicted"/>
<feature type="transmembrane region" description="Helical" evidence="9">
    <location>
        <begin position="93"/>
        <end position="112"/>
    </location>
</feature>
<feature type="transmembrane region" description="Helical" evidence="9">
    <location>
        <begin position="124"/>
        <end position="140"/>
    </location>
</feature>
<reference evidence="11" key="1">
    <citation type="submission" date="2009-07" db="EMBL/GenBank/DDBJ databases">
        <title>Complete genome sequence of Rothia mucilaginosa DJ.</title>
        <authorList>
            <person name="Yamane K."/>
            <person name="Nambu T."/>
            <person name="Mashimo C."/>
            <person name="Sugimori C."/>
            <person name="Yamanaka T."/>
            <person name="Leung K."/>
            <person name="Fukushima H."/>
        </authorList>
    </citation>
    <scope>NUCLEOTIDE SEQUENCE [LARGE SCALE GENOMIC DNA]</scope>
    <source>
        <strain evidence="11">DY-18</strain>
    </source>
</reference>
<feature type="transmembrane region" description="Helical" evidence="9">
    <location>
        <begin position="193"/>
        <end position="214"/>
    </location>
</feature>
<dbReference type="GO" id="GO:0044038">
    <property type="term" value="P:cell wall macromolecule biosynthetic process"/>
    <property type="evidence" value="ECO:0007669"/>
    <property type="project" value="TreeGrafter"/>
</dbReference>
<dbReference type="GO" id="GO:0046872">
    <property type="term" value="F:metal ion binding"/>
    <property type="evidence" value="ECO:0007669"/>
    <property type="project" value="UniProtKB-KW"/>
</dbReference>
<evidence type="ECO:0000256" key="9">
    <source>
        <dbReference type="SAM" id="Phobius"/>
    </source>
</evidence>
<dbReference type="PANTHER" id="PTHR22926">
    <property type="entry name" value="PHOSPHO-N-ACETYLMURAMOYL-PENTAPEPTIDE-TRANSFERASE"/>
    <property type="match status" value="1"/>
</dbReference>
<keyword evidence="4 9" id="KW-0812">Transmembrane</keyword>
<comment type="cofactor">
    <cofactor evidence="7">
        <name>Mg(2+)</name>
        <dbReference type="ChEBI" id="CHEBI:18420"/>
    </cofactor>
</comment>
<dbReference type="Proteomes" id="UP000001883">
    <property type="component" value="Chromosome"/>
</dbReference>
<feature type="transmembrane region" description="Helical" evidence="9">
    <location>
        <begin position="292"/>
        <end position="314"/>
    </location>
</feature>
<gene>
    <name evidence="10" type="ordered locus">RMDY18_12940</name>
</gene>
<evidence type="ECO:0000256" key="3">
    <source>
        <dbReference type="ARBA" id="ARBA00022679"/>
    </source>
</evidence>
<feature type="transmembrane region" description="Helical" evidence="9">
    <location>
        <begin position="62"/>
        <end position="87"/>
    </location>
</feature>
<feature type="transmembrane region" description="Helical" evidence="9">
    <location>
        <begin position="226"/>
        <end position="244"/>
    </location>
</feature>
<keyword evidence="7" id="KW-0460">Magnesium</keyword>
<feature type="compositionally biased region" description="Polar residues" evidence="8">
    <location>
        <begin position="377"/>
        <end position="387"/>
    </location>
</feature>
<feature type="transmembrane region" description="Helical" evidence="9">
    <location>
        <begin position="169"/>
        <end position="187"/>
    </location>
</feature>
<dbReference type="EMBL" id="AP011540">
    <property type="protein sequence ID" value="BAI65126.1"/>
    <property type="molecule type" value="Genomic_DNA"/>
</dbReference>
<dbReference type="HOGENOM" id="CLU_023982_3_2_11"/>
<reference evidence="10 11" key="2">
    <citation type="journal article" date="2010" name="J Osaka Dent Univ">
        <title>Isolation and identification of Rothia mucilaginosa from persistent apical periodontitis lesions.</title>
        <authorList>
            <person name="Yamane K."/>
            <person name="Yoshida M."/>
            <person name="Fujihira T."/>
            <person name="Baba T."/>
            <person name="Tsuji N."/>
            <person name="Hayashi H."/>
            <person name="Sugimori C."/>
            <person name="Yamanaka T."/>
            <person name="Mashimo C."/>
            <person name="Nambu T."/>
            <person name="Kawai H."/>
            <person name="Fukushima H."/>
        </authorList>
    </citation>
    <scope>NUCLEOTIDE SEQUENCE [LARGE SCALE GENOMIC DNA]</scope>
    <source>
        <strain evidence="10 11">DY-18</strain>
    </source>
</reference>
<keyword evidence="2" id="KW-1003">Cell membrane</keyword>
<dbReference type="AlphaFoldDB" id="D2NU00"/>
<dbReference type="PANTHER" id="PTHR22926:SF3">
    <property type="entry name" value="UNDECAPRENYL-PHOSPHATE ALPHA-N-ACETYLGLUCOSAMINYL 1-PHOSPHATE TRANSFERASE"/>
    <property type="match status" value="1"/>
</dbReference>
<dbReference type="GO" id="GO:0005886">
    <property type="term" value="C:plasma membrane"/>
    <property type="evidence" value="ECO:0007669"/>
    <property type="project" value="UniProtKB-SubCell"/>
</dbReference>
<feature type="binding site" evidence="7">
    <location>
        <position position="164"/>
    </location>
    <ligand>
        <name>Mg(2+)</name>
        <dbReference type="ChEBI" id="CHEBI:18420"/>
    </ligand>
</feature>
<evidence type="ECO:0000256" key="2">
    <source>
        <dbReference type="ARBA" id="ARBA00022475"/>
    </source>
</evidence>
<feature type="region of interest" description="Disordered" evidence="8">
    <location>
        <begin position="370"/>
        <end position="436"/>
    </location>
</feature>
<dbReference type="eggNOG" id="COG0472">
    <property type="taxonomic scope" value="Bacteria"/>
</dbReference>
<dbReference type="GO" id="GO:0009103">
    <property type="term" value="P:lipopolysaccharide biosynthetic process"/>
    <property type="evidence" value="ECO:0007669"/>
    <property type="project" value="TreeGrafter"/>
</dbReference>
<dbReference type="CDD" id="cd06854">
    <property type="entry name" value="GT_WbpL_WbcO_like"/>
    <property type="match status" value="1"/>
</dbReference>
<evidence type="ECO:0000256" key="7">
    <source>
        <dbReference type="PIRSR" id="PIRSR600715-1"/>
    </source>
</evidence>
<feature type="binding site" evidence="7">
    <location>
        <position position="225"/>
    </location>
    <ligand>
        <name>Mg(2+)</name>
        <dbReference type="ChEBI" id="CHEBI:18420"/>
    </ligand>
</feature>
<dbReference type="KEGG" id="rmu:RMDY18_12940"/>
<evidence type="ECO:0000313" key="10">
    <source>
        <dbReference type="EMBL" id="BAI65126.1"/>
    </source>
</evidence>
<sequence length="436" mass="45847">MRPGERRQCFGAGMTSFSELLSIFALAFVLGALLPFAVRPILHRYNMVDVPNERSSHTAPTYRGMGLATAAATFVAFVAATLFGWTYRSAESLQLAVTIAAAILCALALGWLEDIRGVSIVRRAGLQLVIGVLVSVSFATVQGTNILLLILGAIFVAGYINVANFMDGINGISGAHGLVAGLAYALTGWMVNLPWLALAGVAVAGAFAAFLPWNVRPGKNVFLGDAGSYVLGAALGTLAVGAWFADVPFLLAFAPLMTYLADAGTTLFRRFMAGEQWYKPHRTHTYQRLTDVGFSHLGSTAVVTGTTILVWVLLAFASDLFASGAVLAAVGVVLVALAVLAVYLRMPQLFGGEAPTSTIDLSKRFASAPKEKKTISEPATGSLTSATGVPATPENVEPTSLHPEPIMPDSVKDRAGQPSSASSSSTQSNQNRGEKH</sequence>
<reference evidence="10 11" key="3">
    <citation type="journal article" date="2010" name="Sequencing">
        <title>Complete Genome Sequence of Rothia mucilaginosa DY-18: A Clinical Isolate with Dense Meshwork-Like Structures from a Persistent Apical Periodontitis Lesion.</title>
        <authorList>
            <person name="Yamane K."/>
            <person name="Nambu T."/>
            <person name="Yamanaka T."/>
            <person name="Mashimo C."/>
            <person name="Sugimori C."/>
            <person name="Leung K.-P."/>
            <person name="Fukushima H."/>
        </authorList>
    </citation>
    <scope>NUCLEOTIDE SEQUENCE [LARGE SCALE GENOMIC DNA]</scope>
    <source>
        <strain evidence="10 11">DY-18</strain>
    </source>
</reference>
<accession>D2NU00</accession>
<keyword evidence="5 9" id="KW-1133">Transmembrane helix</keyword>
<dbReference type="GO" id="GO:0071555">
    <property type="term" value="P:cell wall organization"/>
    <property type="evidence" value="ECO:0007669"/>
    <property type="project" value="TreeGrafter"/>
</dbReference>
<name>D2NU00_ROTMD</name>
<feature type="compositionally biased region" description="Low complexity" evidence="8">
    <location>
        <begin position="419"/>
        <end position="428"/>
    </location>
</feature>
<dbReference type="GO" id="GO:0016780">
    <property type="term" value="F:phosphotransferase activity, for other substituted phosphate groups"/>
    <property type="evidence" value="ECO:0007669"/>
    <property type="project" value="InterPro"/>
</dbReference>
<feature type="transmembrane region" description="Helical" evidence="9">
    <location>
        <begin position="320"/>
        <end position="344"/>
    </location>
</feature>
<evidence type="ECO:0000313" key="11">
    <source>
        <dbReference type="Proteomes" id="UP000001883"/>
    </source>
</evidence>
<dbReference type="InterPro" id="IPR000715">
    <property type="entry name" value="Glycosyl_transferase_4"/>
</dbReference>
<evidence type="ECO:0000256" key="1">
    <source>
        <dbReference type="ARBA" id="ARBA00004651"/>
    </source>
</evidence>
<keyword evidence="6 9" id="KW-0472">Membrane</keyword>
<evidence type="ECO:0000256" key="8">
    <source>
        <dbReference type="SAM" id="MobiDB-lite"/>
    </source>
</evidence>
<keyword evidence="7" id="KW-0479">Metal-binding</keyword>
<dbReference type="STRING" id="680646.RMDY18_12940"/>
<evidence type="ECO:0000256" key="5">
    <source>
        <dbReference type="ARBA" id="ARBA00022989"/>
    </source>
</evidence>
<organism evidence="10 11">
    <name type="scientific">Rothia mucilaginosa (strain DY-18)</name>
    <name type="common">Stomatococcus mucilaginosus</name>
    <dbReference type="NCBI Taxonomy" id="680646"/>
    <lineage>
        <taxon>Bacteria</taxon>
        <taxon>Bacillati</taxon>
        <taxon>Actinomycetota</taxon>
        <taxon>Actinomycetes</taxon>
        <taxon>Micrococcales</taxon>
        <taxon>Micrococcaceae</taxon>
        <taxon>Rothia</taxon>
    </lineage>
</organism>
<feature type="transmembrane region" description="Helical" evidence="9">
    <location>
        <begin position="250"/>
        <end position="271"/>
    </location>
</feature>
<keyword evidence="3 10" id="KW-0808">Transferase</keyword>
<comment type="subcellular location">
    <subcellularLocation>
        <location evidence="1">Cell membrane</location>
        <topology evidence="1">Multi-pass membrane protein</topology>
    </subcellularLocation>
</comment>
<feature type="transmembrane region" description="Helical" evidence="9">
    <location>
        <begin position="146"/>
        <end position="162"/>
    </location>
</feature>
<protein>
    <submittedName>
        <fullName evidence="10">UDP-N-acetylmuramyl pentapeptide phosphotransferase/UDP-N-acetylglucosamine-1-phosphate transferase</fullName>
    </submittedName>
</protein>
<evidence type="ECO:0000256" key="6">
    <source>
        <dbReference type="ARBA" id="ARBA00023136"/>
    </source>
</evidence>